<evidence type="ECO:0000256" key="4">
    <source>
        <dbReference type="ARBA" id="ARBA00022989"/>
    </source>
</evidence>
<feature type="transmembrane region" description="Helical" evidence="6">
    <location>
        <begin position="379"/>
        <end position="399"/>
    </location>
</feature>
<dbReference type="PANTHER" id="PTHR45649:SF24">
    <property type="entry name" value="TRANSPORT PROTEIN, PUTATIVE (AFU_ORTHOLOGUE AFUA_2G15150)-RELATED"/>
    <property type="match status" value="1"/>
</dbReference>
<protein>
    <recommendedName>
        <fullName evidence="9">Amino acid permease/ SLC12A domain-containing protein</fullName>
    </recommendedName>
</protein>
<keyword evidence="2" id="KW-0813">Transport</keyword>
<name>A0A0D2DRI0_9EURO</name>
<feature type="transmembrane region" description="Helical" evidence="6">
    <location>
        <begin position="405"/>
        <end position="426"/>
    </location>
</feature>
<evidence type="ECO:0000256" key="2">
    <source>
        <dbReference type="ARBA" id="ARBA00022448"/>
    </source>
</evidence>
<feature type="transmembrane region" description="Helical" evidence="6">
    <location>
        <begin position="321"/>
        <end position="342"/>
    </location>
</feature>
<keyword evidence="3 6" id="KW-0812">Transmembrane</keyword>
<feature type="transmembrane region" description="Helical" evidence="6">
    <location>
        <begin position="168"/>
        <end position="188"/>
    </location>
</feature>
<sequence>MSAFDSHKEQSAHNSLEMKHASGQPLVDFNEARTTTGQPVRRNISRLNMVALGFNICNSWTAIATAFAIAISAAGTFNIIYGILVVTVGYAAVALTLAELASVYPTSGGQYHFTSIVSPARYSRGLSYVCAVAATYSWVFLCAAVTLFAAIVLIALPEYYVEGYEPKAWHTFLVYQTLNILILVYNLFVLKRAPWTHEIGFFLTLLTFITVSITCLARSTKASSSFVWANFQNNTGWSPGVTFLTGLVTPASMYLGLDGALHLADECVQPEKVVPRALMTTTVIGFITGFVFSIAMCYGITDLDALVNTSLPIYELWRQATKSGGAATVFLVATFLVLLFAINAMQQTASRMTWAMANDGGMFGANYISKIHPSLEVPVWALFANAFVVLVAGCIFLGSAIAFNAIIGTSIILQVFSFAIPAALLILRRRSPEVLPSKRPFKLPSWLGYSANALTVVTAIVEVIFYDFPPAIPVDGSTMNYAVAVLAGTALLAGLNWLFYARKHYRGPRVIL</sequence>
<comment type="subcellular location">
    <subcellularLocation>
        <location evidence="1">Membrane</location>
        <topology evidence="1">Multi-pass membrane protein</topology>
    </subcellularLocation>
</comment>
<dbReference type="GO" id="GO:0022857">
    <property type="term" value="F:transmembrane transporter activity"/>
    <property type="evidence" value="ECO:0007669"/>
    <property type="project" value="InterPro"/>
</dbReference>
<dbReference type="PANTHER" id="PTHR45649">
    <property type="entry name" value="AMINO-ACID PERMEASE BAT1"/>
    <property type="match status" value="1"/>
</dbReference>
<feature type="transmembrane region" description="Helical" evidence="6">
    <location>
        <begin position="50"/>
        <end position="73"/>
    </location>
</feature>
<feature type="transmembrane region" description="Helical" evidence="6">
    <location>
        <begin position="240"/>
        <end position="257"/>
    </location>
</feature>
<keyword evidence="8" id="KW-1185">Reference proteome</keyword>
<proteinExistence type="predicted"/>
<dbReference type="HOGENOM" id="CLU_004495_2_4_1"/>
<feature type="transmembrane region" description="Helical" evidence="6">
    <location>
        <begin position="478"/>
        <end position="499"/>
    </location>
</feature>
<evidence type="ECO:0000256" key="5">
    <source>
        <dbReference type="ARBA" id="ARBA00023136"/>
    </source>
</evidence>
<feature type="transmembrane region" description="Helical" evidence="6">
    <location>
        <begin position="125"/>
        <end position="156"/>
    </location>
</feature>
<gene>
    <name evidence="7" type="ORF">PV04_09729</name>
</gene>
<evidence type="ECO:0000256" key="1">
    <source>
        <dbReference type="ARBA" id="ARBA00004141"/>
    </source>
</evidence>
<dbReference type="AlphaFoldDB" id="A0A0D2DRI0"/>
<dbReference type="Pfam" id="PF13520">
    <property type="entry name" value="AA_permease_2"/>
    <property type="match status" value="1"/>
</dbReference>
<feature type="transmembrane region" description="Helical" evidence="6">
    <location>
        <begin position="278"/>
        <end position="301"/>
    </location>
</feature>
<accession>A0A0D2DRI0</accession>
<organism evidence="7 8">
    <name type="scientific">Phialophora macrospora</name>
    <dbReference type="NCBI Taxonomy" id="1851006"/>
    <lineage>
        <taxon>Eukaryota</taxon>
        <taxon>Fungi</taxon>
        <taxon>Dikarya</taxon>
        <taxon>Ascomycota</taxon>
        <taxon>Pezizomycotina</taxon>
        <taxon>Eurotiomycetes</taxon>
        <taxon>Chaetothyriomycetidae</taxon>
        <taxon>Chaetothyriales</taxon>
        <taxon>Herpotrichiellaceae</taxon>
        <taxon>Phialophora</taxon>
    </lineage>
</organism>
<dbReference type="STRING" id="5601.A0A0D2DRI0"/>
<dbReference type="GO" id="GO:0016020">
    <property type="term" value="C:membrane"/>
    <property type="evidence" value="ECO:0007669"/>
    <property type="project" value="UniProtKB-SubCell"/>
</dbReference>
<evidence type="ECO:0000256" key="6">
    <source>
        <dbReference type="SAM" id="Phobius"/>
    </source>
</evidence>
<evidence type="ECO:0000256" key="3">
    <source>
        <dbReference type="ARBA" id="ARBA00022692"/>
    </source>
</evidence>
<reference evidence="7 8" key="1">
    <citation type="submission" date="2015-01" db="EMBL/GenBank/DDBJ databases">
        <title>The Genome Sequence of Capronia semiimmersa CBS27337.</title>
        <authorList>
            <consortium name="The Broad Institute Genomics Platform"/>
            <person name="Cuomo C."/>
            <person name="de Hoog S."/>
            <person name="Gorbushina A."/>
            <person name="Stielow B."/>
            <person name="Teixiera M."/>
            <person name="Abouelleil A."/>
            <person name="Chapman S.B."/>
            <person name="Priest M."/>
            <person name="Young S.K."/>
            <person name="Wortman J."/>
            <person name="Nusbaum C."/>
            <person name="Birren B."/>
        </authorList>
    </citation>
    <scope>NUCLEOTIDE SEQUENCE [LARGE SCALE GENOMIC DNA]</scope>
    <source>
        <strain evidence="7 8">CBS 27337</strain>
    </source>
</reference>
<keyword evidence="5 6" id="KW-0472">Membrane</keyword>
<keyword evidence="4 6" id="KW-1133">Transmembrane helix</keyword>
<feature type="transmembrane region" description="Helical" evidence="6">
    <location>
        <begin position="200"/>
        <end position="220"/>
    </location>
</feature>
<dbReference type="Gene3D" id="1.20.1740.10">
    <property type="entry name" value="Amino acid/polyamine transporter I"/>
    <property type="match status" value="1"/>
</dbReference>
<evidence type="ECO:0008006" key="9">
    <source>
        <dbReference type="Google" id="ProtNLM"/>
    </source>
</evidence>
<dbReference type="Proteomes" id="UP000054266">
    <property type="component" value="Unassembled WGS sequence"/>
</dbReference>
<dbReference type="EMBL" id="KN846961">
    <property type="protein sequence ID" value="KIW64822.1"/>
    <property type="molecule type" value="Genomic_DNA"/>
</dbReference>
<dbReference type="InterPro" id="IPR002293">
    <property type="entry name" value="AA/rel_permease1"/>
</dbReference>
<feature type="transmembrane region" description="Helical" evidence="6">
    <location>
        <begin position="79"/>
        <end position="104"/>
    </location>
</feature>
<feature type="transmembrane region" description="Helical" evidence="6">
    <location>
        <begin position="446"/>
        <end position="466"/>
    </location>
</feature>
<dbReference type="PIRSF" id="PIRSF006060">
    <property type="entry name" value="AA_transporter"/>
    <property type="match status" value="1"/>
</dbReference>
<evidence type="ECO:0000313" key="8">
    <source>
        <dbReference type="Proteomes" id="UP000054266"/>
    </source>
</evidence>
<evidence type="ECO:0000313" key="7">
    <source>
        <dbReference type="EMBL" id="KIW64822.1"/>
    </source>
</evidence>